<comment type="similarity">
    <text evidence="1">Belongs to the peptidase S13 family.</text>
</comment>
<keyword evidence="4" id="KW-0121">Carboxypeptidase</keyword>
<gene>
    <name evidence="4" type="primary">dacB</name>
    <name evidence="4" type="ORF">K8V56_15015</name>
</gene>
<dbReference type="Gene3D" id="3.40.710.10">
    <property type="entry name" value="DD-peptidase/beta-lactamase superfamily"/>
    <property type="match status" value="2"/>
</dbReference>
<feature type="signal peptide" evidence="3">
    <location>
        <begin position="1"/>
        <end position="26"/>
    </location>
</feature>
<dbReference type="GO" id="GO:0006508">
    <property type="term" value="P:proteolysis"/>
    <property type="evidence" value="ECO:0007669"/>
    <property type="project" value="InterPro"/>
</dbReference>
<keyword evidence="3" id="KW-0732">Signal</keyword>
<comment type="caution">
    <text evidence="4">The sequence shown here is derived from an EMBL/GenBank/DDBJ whole genome shotgun (WGS) entry which is preliminary data.</text>
</comment>
<feature type="chain" id="PRO_5039293054" evidence="3">
    <location>
        <begin position="27"/>
        <end position="495"/>
    </location>
</feature>
<reference evidence="4" key="1">
    <citation type="journal article" date="2021" name="PeerJ">
        <title>Extensive microbial diversity within the chicken gut microbiome revealed by metagenomics and culture.</title>
        <authorList>
            <person name="Gilroy R."/>
            <person name="Ravi A."/>
            <person name="Getino M."/>
            <person name="Pursley I."/>
            <person name="Horton D.L."/>
            <person name="Alikhan N.F."/>
            <person name="Baker D."/>
            <person name="Gharbi K."/>
            <person name="Hall N."/>
            <person name="Watson M."/>
            <person name="Adriaenssens E.M."/>
            <person name="Foster-Nyarko E."/>
            <person name="Jarju S."/>
            <person name="Secka A."/>
            <person name="Antonio M."/>
            <person name="Oren A."/>
            <person name="Chaudhuri R.R."/>
            <person name="La Ragione R."/>
            <person name="Hildebrand F."/>
            <person name="Pallen M.J."/>
        </authorList>
    </citation>
    <scope>NUCLEOTIDE SEQUENCE</scope>
    <source>
        <strain evidence="4">CHK171-7178</strain>
    </source>
</reference>
<dbReference type="InterPro" id="IPR012338">
    <property type="entry name" value="Beta-lactam/transpept-like"/>
</dbReference>
<dbReference type="Pfam" id="PF02113">
    <property type="entry name" value="Peptidase_S13"/>
    <property type="match status" value="1"/>
</dbReference>
<keyword evidence="2 4" id="KW-0378">Hydrolase</keyword>
<dbReference type="PRINTS" id="PR00922">
    <property type="entry name" value="DADACBPTASE3"/>
</dbReference>
<dbReference type="EC" id="3.4.16.4" evidence="4"/>
<keyword evidence="4" id="KW-0645">Protease</keyword>
<dbReference type="EMBL" id="DYWT01000239">
    <property type="protein sequence ID" value="HJF33071.1"/>
    <property type="molecule type" value="Genomic_DNA"/>
</dbReference>
<dbReference type="NCBIfam" id="TIGR00666">
    <property type="entry name" value="PBP4"/>
    <property type="match status" value="1"/>
</dbReference>
<dbReference type="Gene3D" id="3.50.80.20">
    <property type="entry name" value="D-Ala-D-Ala carboxypeptidase C, peptidase S13"/>
    <property type="match status" value="1"/>
</dbReference>
<evidence type="ECO:0000313" key="5">
    <source>
        <dbReference type="Proteomes" id="UP000698173"/>
    </source>
</evidence>
<evidence type="ECO:0000256" key="2">
    <source>
        <dbReference type="ARBA" id="ARBA00022801"/>
    </source>
</evidence>
<reference evidence="4" key="2">
    <citation type="submission" date="2021-09" db="EMBL/GenBank/DDBJ databases">
        <authorList>
            <person name="Gilroy R."/>
        </authorList>
    </citation>
    <scope>NUCLEOTIDE SEQUENCE</scope>
    <source>
        <strain evidence="4">CHK171-7178</strain>
    </source>
</reference>
<dbReference type="SUPFAM" id="SSF56601">
    <property type="entry name" value="beta-lactamase/transpeptidase-like"/>
    <property type="match status" value="1"/>
</dbReference>
<dbReference type="InterPro" id="IPR000667">
    <property type="entry name" value="Peptidase_S13"/>
</dbReference>
<sequence>MIQKRIAKSLLSVLLFVGMLITPVQGHSTVSAASSYEGLENTINVIMADSRMQAASSSITVRKASTGEVVYQKEGDKGITPASTLKILTAAAALETLGENYRFTTDVLTNGKVTNGTLNGNLYLRGTGDPTLLKRDFEGFASKLSALGIKRISGNLVGDDTWFDTIRLSPGIDRNDESYYYAAQISALTVSPNTDYDAGTVIVDAKPAARGRATKVTLTPETNVVQIVNRSTTVPKGSKNTLRIERQYGTNKIVVTGNAPIGSAGKKEWITVSNPTAYALDIFKKSLLAKGIKIIPSSKVLRGKTLADSKVLVSKNSMPLKSLMRPFLKLSNNSHAEVLAKAMGKKKYGEGSWTAGLQVMRDYAGSVGLQVDEWLFEDASGMSHANKVTSAQLTELLYKVRTAPWYGSFVQGLPVAGAPDRLIGGTLRSRMKTGTAKGNVIAKTGSLTNVSALAGYAQTKDGETLIFSVLTQDHKSSTLPVLDRIATAITNSTIK</sequence>
<organism evidence="4 5">
    <name type="scientific">Sporosarcina psychrophila</name>
    <name type="common">Bacillus psychrophilus</name>
    <dbReference type="NCBI Taxonomy" id="1476"/>
    <lineage>
        <taxon>Bacteria</taxon>
        <taxon>Bacillati</taxon>
        <taxon>Bacillota</taxon>
        <taxon>Bacilli</taxon>
        <taxon>Bacillales</taxon>
        <taxon>Caryophanaceae</taxon>
        <taxon>Sporosarcina</taxon>
    </lineage>
</organism>
<dbReference type="PANTHER" id="PTHR30023">
    <property type="entry name" value="D-ALANYL-D-ALANINE CARBOXYPEPTIDASE"/>
    <property type="match status" value="1"/>
</dbReference>
<name>A0A921KEN6_SPOPS</name>
<dbReference type="AlphaFoldDB" id="A0A921KEN6"/>
<dbReference type="GO" id="GO:0000270">
    <property type="term" value="P:peptidoglycan metabolic process"/>
    <property type="evidence" value="ECO:0007669"/>
    <property type="project" value="TreeGrafter"/>
</dbReference>
<evidence type="ECO:0000313" key="4">
    <source>
        <dbReference type="EMBL" id="HJF33071.1"/>
    </source>
</evidence>
<proteinExistence type="inferred from homology"/>
<accession>A0A921KEN6</accession>
<dbReference type="PANTHER" id="PTHR30023:SF0">
    <property type="entry name" value="PENICILLIN-SENSITIVE CARBOXYPEPTIDASE A"/>
    <property type="match status" value="1"/>
</dbReference>
<dbReference type="Proteomes" id="UP000698173">
    <property type="component" value="Unassembled WGS sequence"/>
</dbReference>
<evidence type="ECO:0000256" key="1">
    <source>
        <dbReference type="ARBA" id="ARBA00006096"/>
    </source>
</evidence>
<evidence type="ECO:0000256" key="3">
    <source>
        <dbReference type="SAM" id="SignalP"/>
    </source>
</evidence>
<dbReference type="GO" id="GO:0009002">
    <property type="term" value="F:serine-type D-Ala-D-Ala carboxypeptidase activity"/>
    <property type="evidence" value="ECO:0007669"/>
    <property type="project" value="UniProtKB-EC"/>
</dbReference>
<protein>
    <submittedName>
        <fullName evidence="4">D-alanyl-D-alanine carboxypeptidase/D-alanyl-D-alanine-endopeptidase</fullName>
        <ecNumber evidence="4">3.4.16.4</ecNumber>
    </submittedName>
</protein>